<dbReference type="RefSeq" id="WP_194371286.1">
    <property type="nucleotide sequence ID" value="NZ_CP063767.1"/>
</dbReference>
<feature type="compositionally biased region" description="Polar residues" evidence="1">
    <location>
        <begin position="335"/>
        <end position="346"/>
    </location>
</feature>
<feature type="compositionally biased region" description="Low complexity" evidence="1">
    <location>
        <begin position="462"/>
        <end position="478"/>
    </location>
</feature>
<feature type="transmembrane region" description="Helical" evidence="2">
    <location>
        <begin position="153"/>
        <end position="177"/>
    </location>
</feature>
<feature type="transmembrane region" description="Helical" evidence="2">
    <location>
        <begin position="79"/>
        <end position="99"/>
    </location>
</feature>
<evidence type="ECO:0000256" key="1">
    <source>
        <dbReference type="SAM" id="MobiDB-lite"/>
    </source>
</evidence>
<feature type="region of interest" description="Disordered" evidence="1">
    <location>
        <begin position="322"/>
        <end position="547"/>
    </location>
</feature>
<evidence type="ECO:0008006" key="5">
    <source>
        <dbReference type="Google" id="ProtNLM"/>
    </source>
</evidence>
<keyword evidence="2" id="KW-0812">Transmembrane</keyword>
<gene>
    <name evidence="3" type="ORF">INP52_09770</name>
</gene>
<feature type="compositionally biased region" description="Polar residues" evidence="1">
    <location>
        <begin position="451"/>
        <end position="461"/>
    </location>
</feature>
<organism evidence="3 4">
    <name type="scientific">Thermophilibacter immobilis</name>
    <dbReference type="NCBI Taxonomy" id="2779519"/>
    <lineage>
        <taxon>Bacteria</taxon>
        <taxon>Bacillati</taxon>
        <taxon>Actinomycetota</taxon>
        <taxon>Coriobacteriia</taxon>
        <taxon>Coriobacteriales</taxon>
        <taxon>Atopobiaceae</taxon>
        <taxon>Thermophilibacter</taxon>
    </lineage>
</organism>
<evidence type="ECO:0000313" key="3">
    <source>
        <dbReference type="EMBL" id="QOY60643.1"/>
    </source>
</evidence>
<dbReference type="Proteomes" id="UP000593735">
    <property type="component" value="Chromosome"/>
</dbReference>
<feature type="transmembrane region" description="Helical" evidence="2">
    <location>
        <begin position="52"/>
        <end position="72"/>
    </location>
</feature>
<dbReference type="KEGG" id="tio:INP52_09770"/>
<feature type="transmembrane region" description="Helical" evidence="2">
    <location>
        <begin position="189"/>
        <end position="210"/>
    </location>
</feature>
<proteinExistence type="predicted"/>
<dbReference type="Gene3D" id="3.40.630.10">
    <property type="entry name" value="Zn peptidases"/>
    <property type="match status" value="2"/>
</dbReference>
<dbReference type="SUPFAM" id="SSF53187">
    <property type="entry name" value="Zn-dependent exopeptidases"/>
    <property type="match status" value="2"/>
</dbReference>
<keyword evidence="2" id="KW-0472">Membrane</keyword>
<reference evidence="3 4" key="1">
    <citation type="submission" date="2020-10" db="EMBL/GenBank/DDBJ databases">
        <title>Olsenella immobilis sp.nov., isolated from the mud in a fermentation cellar used for the production of Chinese strong-flavoured liquor.</title>
        <authorList>
            <person name="Lu L."/>
        </authorList>
    </citation>
    <scope>NUCLEOTIDE SEQUENCE [LARGE SCALE GENOMIC DNA]</scope>
    <source>
        <strain evidence="3 4">LZLJ-2</strain>
    </source>
</reference>
<feature type="compositionally biased region" description="Basic and acidic residues" evidence="1">
    <location>
        <begin position="479"/>
        <end position="507"/>
    </location>
</feature>
<name>A0A7S7M8L3_9ACTN</name>
<dbReference type="AlphaFoldDB" id="A0A7S7M8L3"/>
<evidence type="ECO:0000256" key="2">
    <source>
        <dbReference type="SAM" id="Phobius"/>
    </source>
</evidence>
<sequence>MAMTHDYMDYLNDKVGIAPANSQEELQVAQTIAALMGQHDVEPKVEEFDTPFLSAIGPSVLSVLMLLGIVLCGIGVLPLTIVGFLLAIIPAALVLMHILGRDVSLSFGPKARSQNVVAVHRATGPLVAKGNRSIVVVAHYDSPHENFLYSSPLAPYLALISKAARFCSLGVALCALVQILGFLPSSVRLFFWVIGIVAACPSVLLATGAISERLTPCTLGANDNKSSVASLLGVLENVRPSGLVPLARPAAPALLEGEGASEASSDAGQDADIDEAAEALEQSVPSPVAERVVGVRHGEKVLRSLGVLPEDCEIEYMSSSAPGALAPSVSEDASGRTSPLDASSATPAGETSDLEATREQALPARRFSLTMDGEDARSVGPQDSSGLLNVGETYDADATQPAEPVRPDAPTDPEWGKTSYRPQPTSVARRASLFDLPDPSETGVDPFGTDPNATRVQSLSSAPAPVQAVAPQAVPTTATEHKERPSERARRFFDRFKKKPVTEKGDEGGDWLGVADDDPSDADKPHDWRGGAAPRSGLRLVEDEGAAPSEEELRDAVLSLGDDALVSHDIWFVALGASSLDHAGMRAFLDQHRSDVRGSFVVNLDCVGAGELAVLAHEGLETPRRADRRLARLLTNAAGALHIPLGQKSYDWNATDALPAMRSSMRSVTLMGLGENGLPALSRTAQDVPENVSGDQAAAVTEIVTEMIRRS</sequence>
<protein>
    <recommendedName>
        <fullName evidence="5">Peptidase M28 domain-containing protein</fullName>
    </recommendedName>
</protein>
<keyword evidence="2" id="KW-1133">Transmembrane helix</keyword>
<evidence type="ECO:0000313" key="4">
    <source>
        <dbReference type="Proteomes" id="UP000593735"/>
    </source>
</evidence>
<keyword evidence="4" id="KW-1185">Reference proteome</keyword>
<dbReference type="EMBL" id="CP063767">
    <property type="protein sequence ID" value="QOY60643.1"/>
    <property type="molecule type" value="Genomic_DNA"/>
</dbReference>
<accession>A0A7S7M8L3</accession>